<dbReference type="InterPro" id="IPR006702">
    <property type="entry name" value="CASP_dom"/>
</dbReference>
<dbReference type="Proteomes" id="UP000623129">
    <property type="component" value="Unassembled WGS sequence"/>
</dbReference>
<dbReference type="AlphaFoldDB" id="A0A833VXA7"/>
<feature type="compositionally biased region" description="Polar residues" evidence="9">
    <location>
        <begin position="162"/>
        <end position="176"/>
    </location>
</feature>
<evidence type="ECO:0000256" key="8">
    <source>
        <dbReference type="RuleBase" id="RU361233"/>
    </source>
</evidence>
<feature type="transmembrane region" description="Helical" evidence="8">
    <location>
        <begin position="239"/>
        <end position="256"/>
    </location>
</feature>
<dbReference type="PANTHER" id="PTHR33573:SF53">
    <property type="entry name" value="CASP-LIKE PROTEIN 4A2"/>
    <property type="match status" value="1"/>
</dbReference>
<evidence type="ECO:0000313" key="12">
    <source>
        <dbReference type="Proteomes" id="UP000623129"/>
    </source>
</evidence>
<evidence type="ECO:0000256" key="3">
    <source>
        <dbReference type="ARBA" id="ARBA00011489"/>
    </source>
</evidence>
<organism evidence="11 12">
    <name type="scientific">Carex littledalei</name>
    <dbReference type="NCBI Taxonomy" id="544730"/>
    <lineage>
        <taxon>Eukaryota</taxon>
        <taxon>Viridiplantae</taxon>
        <taxon>Streptophyta</taxon>
        <taxon>Embryophyta</taxon>
        <taxon>Tracheophyta</taxon>
        <taxon>Spermatophyta</taxon>
        <taxon>Magnoliopsida</taxon>
        <taxon>Liliopsida</taxon>
        <taxon>Poales</taxon>
        <taxon>Cyperaceae</taxon>
        <taxon>Cyperoideae</taxon>
        <taxon>Cariceae</taxon>
        <taxon>Carex</taxon>
        <taxon>Carex subgen. Euthyceras</taxon>
    </lineage>
</organism>
<dbReference type="Pfam" id="PF04535">
    <property type="entry name" value="CASP_dom"/>
    <property type="match status" value="1"/>
</dbReference>
<feature type="compositionally biased region" description="Gly residues" evidence="9">
    <location>
        <begin position="69"/>
        <end position="78"/>
    </location>
</feature>
<comment type="caution">
    <text evidence="11">The sequence shown here is derived from an EMBL/GenBank/DDBJ whole genome shotgun (WGS) entry which is preliminary data.</text>
</comment>
<feature type="domain" description="Casparian strip membrane protein" evidence="10">
    <location>
        <begin position="192"/>
        <end position="326"/>
    </location>
</feature>
<keyword evidence="5 8" id="KW-0812">Transmembrane</keyword>
<comment type="subunit">
    <text evidence="3 8">Homodimer and heterodimers.</text>
</comment>
<feature type="transmembrane region" description="Helical" evidence="8">
    <location>
        <begin position="192"/>
        <end position="219"/>
    </location>
</feature>
<evidence type="ECO:0000256" key="7">
    <source>
        <dbReference type="ARBA" id="ARBA00023136"/>
    </source>
</evidence>
<dbReference type="PANTHER" id="PTHR33573">
    <property type="entry name" value="CASP-LIKE PROTEIN 4A4"/>
    <property type="match status" value="1"/>
</dbReference>
<evidence type="ECO:0000313" key="11">
    <source>
        <dbReference type="EMBL" id="KAF3339403.1"/>
    </source>
</evidence>
<keyword evidence="6 8" id="KW-1133">Transmembrane helix</keyword>
<protein>
    <recommendedName>
        <fullName evidence="8">CASP-like protein</fullName>
    </recommendedName>
</protein>
<evidence type="ECO:0000256" key="4">
    <source>
        <dbReference type="ARBA" id="ARBA00022475"/>
    </source>
</evidence>
<evidence type="ECO:0000256" key="1">
    <source>
        <dbReference type="ARBA" id="ARBA00004651"/>
    </source>
</evidence>
<sequence>MAEPTQSPLSGGASPFAPHNTPEKSDNPPPPSHPLTPAALEAHAARREPVRPVDGTSGWYAWTGEDLPRGGGGGGGGHGTDRRGGGVGGHSTGRGGGVRNMTEVTDERDTTRDQVPARGRADTGQVWRWFRNFKGARFTRPSPGPAGVPQPNKDNLHDGSGHTVTQPEATPPDSTNSSVITRIMRREQNAAAVRQVAVAARVAAMVFTLVAFSVLAADINKGWALDSYNKYSQFRYCETVNVIGFVYSGFQLYALVHHKRKQKHIIHRPLGDYFDFVMDQVLAYLLISASSSATARVRDWIFNWGTDPFPNMANGSIALTFLAFLAFAVSSLLSAYNLFGKTF</sequence>
<dbReference type="GO" id="GO:0005886">
    <property type="term" value="C:plasma membrane"/>
    <property type="evidence" value="ECO:0007669"/>
    <property type="project" value="UniProtKB-SubCell"/>
</dbReference>
<comment type="similarity">
    <text evidence="2 8">Belongs to the Casparian strip membrane proteins (CASP) family.</text>
</comment>
<keyword evidence="4 8" id="KW-1003">Cell membrane</keyword>
<keyword evidence="12" id="KW-1185">Reference proteome</keyword>
<comment type="subcellular location">
    <subcellularLocation>
        <location evidence="1 8">Cell membrane</location>
        <topology evidence="1 8">Multi-pass membrane protein</topology>
    </subcellularLocation>
</comment>
<evidence type="ECO:0000256" key="6">
    <source>
        <dbReference type="ARBA" id="ARBA00022989"/>
    </source>
</evidence>
<feature type="region of interest" description="Disordered" evidence="9">
    <location>
        <begin position="1"/>
        <end position="120"/>
    </location>
</feature>
<feature type="compositionally biased region" description="Gly residues" evidence="9">
    <location>
        <begin position="85"/>
        <end position="98"/>
    </location>
</feature>
<evidence type="ECO:0000256" key="5">
    <source>
        <dbReference type="ARBA" id="ARBA00022692"/>
    </source>
</evidence>
<keyword evidence="7 8" id="KW-0472">Membrane</keyword>
<evidence type="ECO:0000256" key="9">
    <source>
        <dbReference type="SAM" id="MobiDB-lite"/>
    </source>
</evidence>
<accession>A0A833VXA7</accession>
<feature type="transmembrane region" description="Helical" evidence="8">
    <location>
        <begin position="317"/>
        <end position="339"/>
    </location>
</feature>
<gene>
    <name evidence="11" type="ORF">FCM35_KLT16874</name>
</gene>
<dbReference type="EMBL" id="SWLB01000004">
    <property type="protein sequence ID" value="KAF3339403.1"/>
    <property type="molecule type" value="Genomic_DNA"/>
</dbReference>
<evidence type="ECO:0000256" key="2">
    <source>
        <dbReference type="ARBA" id="ARBA00007651"/>
    </source>
</evidence>
<evidence type="ECO:0000259" key="10">
    <source>
        <dbReference type="Pfam" id="PF04535"/>
    </source>
</evidence>
<dbReference type="OrthoDB" id="672180at2759"/>
<feature type="region of interest" description="Disordered" evidence="9">
    <location>
        <begin position="138"/>
        <end position="176"/>
    </location>
</feature>
<feature type="transmembrane region" description="Helical" evidence="8">
    <location>
        <begin position="276"/>
        <end position="297"/>
    </location>
</feature>
<proteinExistence type="inferred from homology"/>
<reference evidence="11" key="1">
    <citation type="submission" date="2020-01" db="EMBL/GenBank/DDBJ databases">
        <title>Genome sequence of Kobresia littledalei, the first chromosome-level genome in the family Cyperaceae.</title>
        <authorList>
            <person name="Qu G."/>
        </authorList>
    </citation>
    <scope>NUCLEOTIDE SEQUENCE</scope>
    <source>
        <strain evidence="11">C.B.Clarke</strain>
        <tissue evidence="11">Leaf</tissue>
    </source>
</reference>
<name>A0A833VXA7_9POAL</name>